<dbReference type="Pfam" id="PF12770">
    <property type="entry name" value="CHAT"/>
    <property type="match status" value="1"/>
</dbReference>
<gene>
    <name evidence="5" type="ORF">QM524_10205</name>
</gene>
<evidence type="ECO:0000313" key="6">
    <source>
        <dbReference type="Proteomes" id="UP001236507"/>
    </source>
</evidence>
<dbReference type="EMBL" id="JASHIF010000008">
    <property type="protein sequence ID" value="MDI9859584.1"/>
    <property type="molecule type" value="Genomic_DNA"/>
</dbReference>
<dbReference type="Proteomes" id="UP001236507">
    <property type="component" value="Unassembled WGS sequence"/>
</dbReference>
<keyword evidence="1" id="KW-0802">TPR repeat</keyword>
<evidence type="ECO:0000256" key="1">
    <source>
        <dbReference type="PROSITE-ProRule" id="PRU00339"/>
    </source>
</evidence>
<keyword evidence="2" id="KW-0175">Coiled coil</keyword>
<dbReference type="SMART" id="SM00028">
    <property type="entry name" value="TPR"/>
    <property type="match status" value="3"/>
</dbReference>
<proteinExistence type="predicted"/>
<sequence>MSKIVRFLIAFISFLWPYFTFSVNTHLIQEVQSFEQNLKKTPLQSIDQEFLYYKKSEKYFLQLEKQKKYEEAYKLCVFRAKRWEKLGSLPDKEWAYVWYIHAFYQWYFFHDIQATRKLIFQKNKIRDFQFVDKSWILYSRILVEDGSYQEAIEWCTKGIDKVNQKGDVEVYLGLLTNLMNAKVKLNAPIKEITEVGEKLRKASINYKEKMFYFYVFTNLGEYYYRNQNFAKAREYYSQGVAVRLKHNLENLEADNMLASCFQKQGNYQASTNQYDELIKLFEKNSFVAYEKSKYYLHQADNFRQQKELKKSEVYIQKAANALGYQSVVDTYEGKKSDLLYWFDYRIRLSLEYGNLKKVQYFQLQVDTLIDRMRKEHTEINSKLFWRENTHHFYEKAIEVSFKLKDVEKAFYFIEKSRAILLLDALKDLEANDQLPYEVKVRKQKLQFEIESMKEQLTKLNAKSRTYQQINLKLLTSKDQLNNLIDSTEKVNPAYQKLKYNHHYISLIELQEKLKANDQSFLEYFVGNEAVYAISVTSAQVRLKKIALKSYLDAVNIYQKQLLTCRNTATKKEFNYLKKISYALYKHIFEPFQLPKGRVIVSHDNYFVSMASLLPDWRVSEFLIKDYSFSYAYSANVFFKNTNRVNIGRTKLLGVAPVNFDEKLGVAKLYNSDHTLENIEKNYFTGTLLTYHKASKANFKKDIADYDIIQLFTHGKADSTESTIYFQDSVFSLNELQRLPQLQANLVVLSACQTNIGKNATGEGIMSFARGFANLDVPSTVSTLWSVDNNATYQITELFYKYLSDGYEKDIALQKAQMDYLRKPLNPNVPFYWSGIVLIGDSGKVVLFSKIWQYAIIGVGCLLFGLLAILAYKKLF</sequence>
<feature type="repeat" description="TPR" evidence="1">
    <location>
        <begin position="213"/>
        <end position="246"/>
    </location>
</feature>
<evidence type="ECO:0000259" key="4">
    <source>
        <dbReference type="Pfam" id="PF12770"/>
    </source>
</evidence>
<dbReference type="InterPro" id="IPR019734">
    <property type="entry name" value="TPR_rpt"/>
</dbReference>
<name>A0ABT6Y7Y0_9BACT</name>
<keyword evidence="3" id="KW-1133">Transmembrane helix</keyword>
<accession>A0ABT6Y7Y0</accession>
<feature type="transmembrane region" description="Helical" evidence="3">
    <location>
        <begin position="850"/>
        <end position="871"/>
    </location>
</feature>
<dbReference type="PANTHER" id="PTHR10098">
    <property type="entry name" value="RAPSYN-RELATED"/>
    <property type="match status" value="1"/>
</dbReference>
<comment type="caution">
    <text evidence="5">The sequence shown here is derived from an EMBL/GenBank/DDBJ whole genome shotgun (WGS) entry which is preliminary data.</text>
</comment>
<dbReference type="InterPro" id="IPR024983">
    <property type="entry name" value="CHAT_dom"/>
</dbReference>
<organism evidence="5 6">
    <name type="scientific">Flectobacillus roseus</name>
    <dbReference type="NCBI Taxonomy" id="502259"/>
    <lineage>
        <taxon>Bacteria</taxon>
        <taxon>Pseudomonadati</taxon>
        <taxon>Bacteroidota</taxon>
        <taxon>Cytophagia</taxon>
        <taxon>Cytophagales</taxon>
        <taxon>Flectobacillaceae</taxon>
        <taxon>Flectobacillus</taxon>
    </lineage>
</organism>
<dbReference type="InterPro" id="IPR011990">
    <property type="entry name" value="TPR-like_helical_dom_sf"/>
</dbReference>
<feature type="coiled-coil region" evidence="2">
    <location>
        <begin position="442"/>
        <end position="469"/>
    </location>
</feature>
<keyword evidence="3" id="KW-0812">Transmembrane</keyword>
<reference evidence="5 6" key="1">
    <citation type="submission" date="2023-05" db="EMBL/GenBank/DDBJ databases">
        <title>Novel species of genus Flectobacillus isolated from stream in China.</title>
        <authorList>
            <person name="Lu H."/>
        </authorList>
    </citation>
    <scope>NUCLEOTIDE SEQUENCE [LARGE SCALE GENOMIC DNA]</scope>
    <source>
        <strain evidence="5 6">KCTC 42575</strain>
    </source>
</reference>
<feature type="domain" description="CHAT" evidence="4">
    <location>
        <begin position="613"/>
        <end position="840"/>
    </location>
</feature>
<dbReference type="PANTHER" id="PTHR10098:SF108">
    <property type="entry name" value="TETRATRICOPEPTIDE REPEAT PROTEIN 28"/>
    <property type="match status" value="1"/>
</dbReference>
<evidence type="ECO:0000313" key="5">
    <source>
        <dbReference type="EMBL" id="MDI9859584.1"/>
    </source>
</evidence>
<dbReference type="PROSITE" id="PS50005">
    <property type="entry name" value="TPR"/>
    <property type="match status" value="1"/>
</dbReference>
<protein>
    <submittedName>
        <fullName evidence="5">CHAT domain-containing protein</fullName>
    </submittedName>
</protein>
<keyword evidence="6" id="KW-1185">Reference proteome</keyword>
<evidence type="ECO:0000256" key="3">
    <source>
        <dbReference type="SAM" id="Phobius"/>
    </source>
</evidence>
<dbReference type="Gene3D" id="1.25.40.10">
    <property type="entry name" value="Tetratricopeptide repeat domain"/>
    <property type="match status" value="1"/>
</dbReference>
<keyword evidence="3" id="KW-0472">Membrane</keyword>
<evidence type="ECO:0000256" key="2">
    <source>
        <dbReference type="SAM" id="Coils"/>
    </source>
</evidence>
<dbReference type="SUPFAM" id="SSF48452">
    <property type="entry name" value="TPR-like"/>
    <property type="match status" value="2"/>
</dbReference>